<evidence type="ECO:0000313" key="1">
    <source>
        <dbReference type="EMBL" id="KRY49977.1"/>
    </source>
</evidence>
<dbReference type="EMBL" id="JYDI01000161">
    <property type="protein sequence ID" value="KRY49977.1"/>
    <property type="molecule type" value="Genomic_DNA"/>
</dbReference>
<sequence>MTFVTTRGGGSFVSLPTGPLQYARHHSLPAPLRSRGLVFVLSSSTFVSSHHSHSTLVHLLTDWMVSTAPIYRSILPQGVTGVGQLKFDPSIVLLTIPGLRPFYKSAACYAAALIRSTNGPSVTLSTGLSGYAGRSPEETAVLAGGRGGFTAAALRLPQLDLQLAAPPYSNGCHTLFKKVMDAISKKDHVDSPFH</sequence>
<dbReference type="AlphaFoldDB" id="A0A0V1CKY7"/>
<reference evidence="1 2" key="1">
    <citation type="submission" date="2015-01" db="EMBL/GenBank/DDBJ databases">
        <title>Evolution of Trichinella species and genotypes.</title>
        <authorList>
            <person name="Korhonen P.K."/>
            <person name="Edoardo P."/>
            <person name="Giuseppe L.R."/>
            <person name="Gasser R.B."/>
        </authorList>
    </citation>
    <scope>NUCLEOTIDE SEQUENCE [LARGE SCALE GENOMIC DNA]</scope>
    <source>
        <strain evidence="1">ISS120</strain>
    </source>
</reference>
<evidence type="ECO:0000313" key="2">
    <source>
        <dbReference type="Proteomes" id="UP000054653"/>
    </source>
</evidence>
<name>A0A0V1CKY7_TRIBR</name>
<dbReference type="Proteomes" id="UP000054653">
    <property type="component" value="Unassembled WGS sequence"/>
</dbReference>
<keyword evidence="2" id="KW-1185">Reference proteome</keyword>
<dbReference type="STRING" id="45882.A0A0V1CKY7"/>
<gene>
    <name evidence="1" type="ORF">T03_17656</name>
</gene>
<protein>
    <submittedName>
        <fullName evidence="1">Uncharacterized protein</fullName>
    </submittedName>
</protein>
<proteinExistence type="predicted"/>
<organism evidence="1 2">
    <name type="scientific">Trichinella britovi</name>
    <name type="common">Parasitic roundworm</name>
    <dbReference type="NCBI Taxonomy" id="45882"/>
    <lineage>
        <taxon>Eukaryota</taxon>
        <taxon>Metazoa</taxon>
        <taxon>Ecdysozoa</taxon>
        <taxon>Nematoda</taxon>
        <taxon>Enoplea</taxon>
        <taxon>Dorylaimia</taxon>
        <taxon>Trichinellida</taxon>
        <taxon>Trichinellidae</taxon>
        <taxon>Trichinella</taxon>
    </lineage>
</organism>
<comment type="caution">
    <text evidence="1">The sequence shown here is derived from an EMBL/GenBank/DDBJ whole genome shotgun (WGS) entry which is preliminary data.</text>
</comment>
<accession>A0A0V1CKY7</accession>